<dbReference type="EMBL" id="NAOO01000020">
    <property type="protein sequence ID" value="RFB91056.1"/>
    <property type="molecule type" value="Genomic_DNA"/>
</dbReference>
<protein>
    <submittedName>
        <fullName evidence="1">Uncharacterized protein</fullName>
    </submittedName>
</protein>
<evidence type="ECO:0000313" key="2">
    <source>
        <dbReference type="Proteomes" id="UP000256748"/>
    </source>
</evidence>
<gene>
    <name evidence="1" type="ORF">B5K10_18715</name>
</gene>
<dbReference type="AlphaFoldDB" id="A0A3E1BFQ2"/>
<dbReference type="Proteomes" id="UP000256748">
    <property type="component" value="Unassembled WGS sequence"/>
</dbReference>
<evidence type="ECO:0000313" key="1">
    <source>
        <dbReference type="EMBL" id="RFB91056.1"/>
    </source>
</evidence>
<organism evidence="1 2">
    <name type="scientific">Rhizobium leguminosarum bv. trifolii</name>
    <dbReference type="NCBI Taxonomy" id="386"/>
    <lineage>
        <taxon>Bacteria</taxon>
        <taxon>Pseudomonadati</taxon>
        <taxon>Pseudomonadota</taxon>
        <taxon>Alphaproteobacteria</taxon>
        <taxon>Hyphomicrobiales</taxon>
        <taxon>Rhizobiaceae</taxon>
        <taxon>Rhizobium/Agrobacterium group</taxon>
        <taxon>Rhizobium</taxon>
    </lineage>
</organism>
<accession>A0A3E1BFQ2</accession>
<comment type="caution">
    <text evidence="1">The sequence shown here is derived from an EMBL/GenBank/DDBJ whole genome shotgun (WGS) entry which is preliminary data.</text>
</comment>
<sequence length="133" mass="14414">MHMNLDHIGSLELVVRELLDGWRERLENSGRNFIVAVGHSSNEHFPLRIFLSVTKVSGIQEFSVTVDVAAKPNGLLVSSDAGFDDGKIIADGPSAMIGVGTEGLSQIKTWAGAFSQFLNDNELKFITAIANMI</sequence>
<proteinExistence type="predicted"/>
<reference evidence="1 2" key="1">
    <citation type="submission" date="2017-03" db="EMBL/GenBank/DDBJ databases">
        <title>Genome analysis of Rhizobial strains effectives or ineffectives for nitrogen fixation isolated from bean seeds.</title>
        <authorList>
            <person name="Peralta H."/>
            <person name="Aguilar-Vera A."/>
            <person name="Mora Y."/>
            <person name="Vargas-Lagunas C."/>
            <person name="Girard L."/>
            <person name="Mora J."/>
        </authorList>
    </citation>
    <scope>NUCLEOTIDE SEQUENCE [LARGE SCALE GENOMIC DNA]</scope>
    <source>
        <strain evidence="1 2">CCGM5</strain>
    </source>
</reference>
<name>A0A3E1BFQ2_RHILT</name>